<dbReference type="STRING" id="553469.SAMN04487947_2551"/>
<name>A0A1I6HVC8_9EURY</name>
<reference evidence="2" key="1">
    <citation type="submission" date="2016-10" db="EMBL/GenBank/DDBJ databases">
        <authorList>
            <person name="Varghese N."/>
            <person name="Submissions S."/>
        </authorList>
    </citation>
    <scope>NUCLEOTIDE SEQUENCE [LARGE SCALE GENOMIC DNA]</scope>
    <source>
        <strain evidence="2">CGMCC 1.7736</strain>
    </source>
</reference>
<accession>A0A1I6HVC8</accession>
<organism evidence="1 2">
    <name type="scientific">Halogeometricum rufum</name>
    <dbReference type="NCBI Taxonomy" id="553469"/>
    <lineage>
        <taxon>Archaea</taxon>
        <taxon>Methanobacteriati</taxon>
        <taxon>Methanobacteriota</taxon>
        <taxon>Stenosarchaea group</taxon>
        <taxon>Halobacteria</taxon>
        <taxon>Halobacteriales</taxon>
        <taxon>Haloferacaceae</taxon>
        <taxon>Halogeometricum</taxon>
    </lineage>
</organism>
<gene>
    <name evidence="1" type="ORF">SAMN04487947_2551</name>
</gene>
<protein>
    <submittedName>
        <fullName evidence="1">Uncharacterized protein</fullName>
    </submittedName>
</protein>
<evidence type="ECO:0000313" key="2">
    <source>
        <dbReference type="Proteomes" id="UP000198531"/>
    </source>
</evidence>
<sequence length="296" mass="33420">MSTLGSTHSALDEKLQWMLDAPFFIDDTQLNAFYDAVLQPQVSREESIHIEITEETARNLGANLDIDVNPLALAGSLANVLGPFNVKASGGFGFSRDSSQTETKTIDLQPIETPQRQLIQLTTQYLVNHSDRIFFVDDAKQDRDWFDPAEIERVPREVVFLDLPSEERAKAKNTPKTKLIPMAVEFADGTIETLYDKLGAKRRGDSWAPYIQNFSPEEAVEVLEEAAEGKGRIEWINFRVPLDEDITARVHFEPRGAYNNGTFAYNLIYLGYKHGLRLVGTVNREPDVRVLAGYRK</sequence>
<dbReference type="EMBL" id="FOYT01000002">
    <property type="protein sequence ID" value="SFR58377.1"/>
    <property type="molecule type" value="Genomic_DNA"/>
</dbReference>
<keyword evidence="2" id="KW-1185">Reference proteome</keyword>
<proteinExistence type="predicted"/>
<dbReference type="Proteomes" id="UP000198531">
    <property type="component" value="Unassembled WGS sequence"/>
</dbReference>
<evidence type="ECO:0000313" key="1">
    <source>
        <dbReference type="EMBL" id="SFR58377.1"/>
    </source>
</evidence>
<dbReference type="AlphaFoldDB" id="A0A1I6HVC8"/>